<comment type="catalytic activity">
    <reaction evidence="6">
        <text>Exonucleolytic cleavage in either 5'- to 3'- or 3'- to 5'-direction to yield nucleoside 5'-phosphates.</text>
        <dbReference type="EC" id="3.1.11.6"/>
    </reaction>
</comment>
<sequence>MAKKTFEESMAQLEKIVEELEAGNLPLDKALKKFEEGIGLSRACFEKLDETEKKIVQLMEKQDGTTAQVPFAENTAPSEKNAGSNE</sequence>
<keyword evidence="5 6" id="KW-0269">Exonuclease</keyword>
<reference evidence="8 9" key="1">
    <citation type="submission" date="2020-07" db="EMBL/GenBank/DDBJ databases">
        <title>Genomic Encyclopedia of Type Strains, Phase IV (KMG-IV): sequencing the most valuable type-strain genomes for metagenomic binning, comparative biology and taxonomic classification.</title>
        <authorList>
            <person name="Goeker M."/>
        </authorList>
    </citation>
    <scope>NUCLEOTIDE SEQUENCE [LARGE SCALE GENOMIC DNA]</scope>
    <source>
        <strain evidence="8 9">DSM 17721</strain>
    </source>
</reference>
<evidence type="ECO:0000256" key="1">
    <source>
        <dbReference type="ARBA" id="ARBA00009998"/>
    </source>
</evidence>
<dbReference type="PANTHER" id="PTHR34137">
    <property type="entry name" value="EXODEOXYRIBONUCLEASE 7 SMALL SUBUNIT"/>
    <property type="match status" value="1"/>
</dbReference>
<dbReference type="GO" id="GO:0008855">
    <property type="term" value="F:exodeoxyribonuclease VII activity"/>
    <property type="evidence" value="ECO:0007669"/>
    <property type="project" value="UniProtKB-UniRule"/>
</dbReference>
<keyword evidence="9" id="KW-1185">Reference proteome</keyword>
<keyword evidence="4 6" id="KW-0378">Hydrolase</keyword>
<evidence type="ECO:0000256" key="2">
    <source>
        <dbReference type="ARBA" id="ARBA00022490"/>
    </source>
</evidence>
<dbReference type="PANTHER" id="PTHR34137:SF1">
    <property type="entry name" value="EXODEOXYRIBONUCLEASE 7 SMALL SUBUNIT"/>
    <property type="match status" value="1"/>
</dbReference>
<comment type="subcellular location">
    <subcellularLocation>
        <location evidence="6">Cytoplasm</location>
    </subcellularLocation>
</comment>
<dbReference type="InterPro" id="IPR037004">
    <property type="entry name" value="Exonuc_VII_ssu_sf"/>
</dbReference>
<dbReference type="EMBL" id="JACDUS010000002">
    <property type="protein sequence ID" value="MBA2880659.1"/>
    <property type="molecule type" value="Genomic_DNA"/>
</dbReference>
<dbReference type="NCBIfam" id="NF002140">
    <property type="entry name" value="PRK00977.1-4"/>
    <property type="match status" value="1"/>
</dbReference>
<proteinExistence type="inferred from homology"/>
<name>A0A7W0C7N7_9BACT</name>
<dbReference type="GO" id="GO:0006308">
    <property type="term" value="P:DNA catabolic process"/>
    <property type="evidence" value="ECO:0007669"/>
    <property type="project" value="UniProtKB-UniRule"/>
</dbReference>
<evidence type="ECO:0000256" key="6">
    <source>
        <dbReference type="HAMAP-Rule" id="MF_00337"/>
    </source>
</evidence>
<evidence type="ECO:0000256" key="5">
    <source>
        <dbReference type="ARBA" id="ARBA00022839"/>
    </source>
</evidence>
<dbReference type="RefSeq" id="WP_181550321.1">
    <property type="nucleotide sequence ID" value="NZ_JACDUS010000002.1"/>
</dbReference>
<keyword evidence="2 6" id="KW-0963">Cytoplasm</keyword>
<dbReference type="Gene3D" id="1.10.287.1040">
    <property type="entry name" value="Exonuclease VII, small subunit"/>
    <property type="match status" value="1"/>
</dbReference>
<feature type="compositionally biased region" description="Polar residues" evidence="7">
    <location>
        <begin position="75"/>
        <end position="86"/>
    </location>
</feature>
<evidence type="ECO:0000256" key="7">
    <source>
        <dbReference type="SAM" id="MobiDB-lite"/>
    </source>
</evidence>
<dbReference type="InterPro" id="IPR003761">
    <property type="entry name" value="Exonuc_VII_S"/>
</dbReference>
<comment type="function">
    <text evidence="6">Bidirectionally degrades single-stranded DNA into large acid-insoluble oligonucleotides, which are then degraded further into small acid-soluble oligonucleotides.</text>
</comment>
<dbReference type="NCBIfam" id="TIGR01280">
    <property type="entry name" value="xseB"/>
    <property type="match status" value="1"/>
</dbReference>
<comment type="subunit">
    <text evidence="6">Heterooligomer composed of large and small subunits.</text>
</comment>
<comment type="similarity">
    <text evidence="1 6">Belongs to the XseB family.</text>
</comment>
<comment type="caution">
    <text evidence="8">The sequence shown here is derived from an EMBL/GenBank/DDBJ whole genome shotgun (WGS) entry which is preliminary data.</text>
</comment>
<organism evidence="8 9">
    <name type="scientific">Desulfosalsimonas propionicica</name>
    <dbReference type="NCBI Taxonomy" id="332175"/>
    <lineage>
        <taxon>Bacteria</taxon>
        <taxon>Pseudomonadati</taxon>
        <taxon>Thermodesulfobacteriota</taxon>
        <taxon>Desulfobacteria</taxon>
        <taxon>Desulfobacterales</taxon>
        <taxon>Desulfosalsimonadaceae</taxon>
        <taxon>Desulfosalsimonas</taxon>
    </lineage>
</organism>
<feature type="region of interest" description="Disordered" evidence="7">
    <location>
        <begin position="61"/>
        <end position="86"/>
    </location>
</feature>
<gene>
    <name evidence="6" type="primary">xseB</name>
    <name evidence="8" type="ORF">HNR65_000977</name>
</gene>
<dbReference type="AlphaFoldDB" id="A0A7W0C7N7"/>
<keyword evidence="3 6" id="KW-0540">Nuclease</keyword>
<dbReference type="HAMAP" id="MF_00337">
    <property type="entry name" value="Exonuc_7_S"/>
    <property type="match status" value="1"/>
</dbReference>
<dbReference type="GO" id="GO:0009318">
    <property type="term" value="C:exodeoxyribonuclease VII complex"/>
    <property type="evidence" value="ECO:0007669"/>
    <property type="project" value="UniProtKB-UniRule"/>
</dbReference>
<evidence type="ECO:0000313" key="9">
    <source>
        <dbReference type="Proteomes" id="UP000525298"/>
    </source>
</evidence>
<dbReference type="Pfam" id="PF02609">
    <property type="entry name" value="Exonuc_VII_S"/>
    <property type="match status" value="1"/>
</dbReference>
<evidence type="ECO:0000256" key="4">
    <source>
        <dbReference type="ARBA" id="ARBA00022801"/>
    </source>
</evidence>
<accession>A0A7W0C7N7</accession>
<evidence type="ECO:0000313" key="8">
    <source>
        <dbReference type="EMBL" id="MBA2880659.1"/>
    </source>
</evidence>
<dbReference type="GO" id="GO:0005829">
    <property type="term" value="C:cytosol"/>
    <property type="evidence" value="ECO:0007669"/>
    <property type="project" value="TreeGrafter"/>
</dbReference>
<dbReference type="Proteomes" id="UP000525298">
    <property type="component" value="Unassembled WGS sequence"/>
</dbReference>
<protein>
    <recommendedName>
        <fullName evidence="6">Exodeoxyribonuclease 7 small subunit</fullName>
        <ecNumber evidence="6">3.1.11.6</ecNumber>
    </recommendedName>
    <alternativeName>
        <fullName evidence="6">Exodeoxyribonuclease VII small subunit</fullName>
        <shortName evidence="6">Exonuclease VII small subunit</shortName>
    </alternativeName>
</protein>
<dbReference type="SUPFAM" id="SSF116842">
    <property type="entry name" value="XseB-like"/>
    <property type="match status" value="1"/>
</dbReference>
<evidence type="ECO:0000256" key="3">
    <source>
        <dbReference type="ARBA" id="ARBA00022722"/>
    </source>
</evidence>
<dbReference type="EC" id="3.1.11.6" evidence="6"/>